<dbReference type="AlphaFoldDB" id="A0A290MLZ2"/>
<dbReference type="Proteomes" id="UP000217311">
    <property type="component" value="Chromosome"/>
</dbReference>
<dbReference type="Gene3D" id="1.10.10.1550">
    <property type="entry name" value="ROS/MUCR transcriptional regulator protein"/>
    <property type="match status" value="1"/>
</dbReference>
<dbReference type="GO" id="GO:0006355">
    <property type="term" value="P:regulation of DNA-templated transcription"/>
    <property type="evidence" value="ECO:0007669"/>
    <property type="project" value="InterPro"/>
</dbReference>
<evidence type="ECO:0000313" key="2">
    <source>
        <dbReference type="EMBL" id="ATC33031.1"/>
    </source>
</evidence>
<evidence type="ECO:0000256" key="1">
    <source>
        <dbReference type="ARBA" id="ARBA00007031"/>
    </source>
</evidence>
<name>A0A290MLZ2_CAUVI</name>
<dbReference type="GO" id="GO:0003677">
    <property type="term" value="F:DNA binding"/>
    <property type="evidence" value="ECO:0007669"/>
    <property type="project" value="InterPro"/>
</dbReference>
<sequence length="148" mass="15162">MADDKDALIKLTTGVVAAYVGNNRLAIADLPALVSSVFAALEGAGAPVAASAPAEGPVKLTAAQIRKSITHDALISFIDGKSYKTLKRHLSTHGLTVVDYRAKFGLPADYPTTAPSYSEARSAMAKALGLGQGGRKGKAAAKGRGKKA</sequence>
<dbReference type="Pfam" id="PF05443">
    <property type="entry name" value="ROS_MUCR"/>
    <property type="match status" value="1"/>
</dbReference>
<dbReference type="InterPro" id="IPR041920">
    <property type="entry name" value="ROS/MUCR_sf"/>
</dbReference>
<dbReference type="GO" id="GO:0008270">
    <property type="term" value="F:zinc ion binding"/>
    <property type="evidence" value="ECO:0007669"/>
    <property type="project" value="InterPro"/>
</dbReference>
<proteinExistence type="inferred from homology"/>
<protein>
    <submittedName>
        <fullName evidence="2">Transcriptional regulator</fullName>
    </submittedName>
</protein>
<gene>
    <name evidence="2" type="ORF">CA606_12225</name>
</gene>
<reference evidence="3" key="1">
    <citation type="submission" date="2017-09" db="EMBL/GenBank/DDBJ databases">
        <title>Genome evolution observed in wild isolates of Caulobacter crescentus.</title>
        <authorList>
            <person name="Ely B."/>
            <person name="Wilson K."/>
            <person name="Scott D."/>
        </authorList>
    </citation>
    <scope>NUCLEOTIDE SEQUENCE [LARGE SCALE GENOMIC DNA]</scope>
    <source>
        <strain evidence="3">CB13b1a</strain>
    </source>
</reference>
<comment type="similarity">
    <text evidence="1">Belongs to the ros/MucR family.</text>
</comment>
<accession>A0A290MLZ2</accession>
<organism evidence="2 3">
    <name type="scientific">Caulobacter vibrioides</name>
    <name type="common">Caulobacter crescentus</name>
    <dbReference type="NCBI Taxonomy" id="155892"/>
    <lineage>
        <taxon>Bacteria</taxon>
        <taxon>Pseudomonadati</taxon>
        <taxon>Pseudomonadota</taxon>
        <taxon>Alphaproteobacteria</taxon>
        <taxon>Caulobacterales</taxon>
        <taxon>Caulobacteraceae</taxon>
        <taxon>Caulobacter</taxon>
    </lineage>
</organism>
<dbReference type="RefSeq" id="WP_096052422.1">
    <property type="nucleotide sequence ID" value="NZ_CP023315.3"/>
</dbReference>
<dbReference type="InterPro" id="IPR008807">
    <property type="entry name" value="ROS_MUCR"/>
</dbReference>
<evidence type="ECO:0000313" key="3">
    <source>
        <dbReference type="Proteomes" id="UP000217311"/>
    </source>
</evidence>
<dbReference type="EMBL" id="CP023315">
    <property type="protein sequence ID" value="ATC33031.1"/>
    <property type="molecule type" value="Genomic_DNA"/>
</dbReference>